<name>A0A5Y2QM84_SALER</name>
<proteinExistence type="predicted"/>
<comment type="caution">
    <text evidence="1">The sequence shown here is derived from an EMBL/GenBank/DDBJ whole genome shotgun (WGS) entry which is preliminary data.</text>
</comment>
<protein>
    <submittedName>
        <fullName evidence="1">Uncharacterized protein</fullName>
    </submittedName>
</protein>
<reference evidence="1" key="1">
    <citation type="submission" date="2019-07" db="EMBL/GenBank/DDBJ databases">
        <authorList>
            <consortium name="GenomeTrakr network: Whole genome sequencing for foodborne pathogen traceback"/>
        </authorList>
    </citation>
    <scope>NUCLEOTIDE SEQUENCE [LARGE SCALE GENOMIC DNA]</scope>
    <source>
        <strain evidence="1">FDA00014297</strain>
    </source>
</reference>
<organism evidence="1">
    <name type="scientific">Salmonella enterica subsp. arizonae</name>
    <dbReference type="NCBI Taxonomy" id="59203"/>
    <lineage>
        <taxon>Bacteria</taxon>
        <taxon>Pseudomonadati</taxon>
        <taxon>Pseudomonadota</taxon>
        <taxon>Gammaproteobacteria</taxon>
        <taxon>Enterobacterales</taxon>
        <taxon>Enterobacteriaceae</taxon>
        <taxon>Salmonella</taxon>
    </lineage>
</organism>
<evidence type="ECO:0000313" key="1">
    <source>
        <dbReference type="EMBL" id="ECF4923569.1"/>
    </source>
</evidence>
<accession>A0A5Y2QM84</accession>
<gene>
    <name evidence="1" type="ORF">FLP03_15490</name>
</gene>
<dbReference type="AlphaFoldDB" id="A0A5Y2QM84"/>
<dbReference type="EMBL" id="AAILJL010000011">
    <property type="protein sequence ID" value="ECF4923569.1"/>
    <property type="molecule type" value="Genomic_DNA"/>
</dbReference>
<dbReference type="Proteomes" id="UP000839641">
    <property type="component" value="Unassembled WGS sequence"/>
</dbReference>
<sequence>MGWPNSIRVNISTQYYNEKNTSLNIEYITYLCDVGTTLLDVINIWDECYEWKNFVWIIVFAINWWMW</sequence>